<name>A0A2N1M4L5_9GLOM</name>
<reference evidence="1 2" key="1">
    <citation type="submission" date="2016-04" db="EMBL/GenBank/DDBJ databases">
        <title>Genome analyses suggest a sexual origin of heterokaryosis in a supposedly ancient asexual fungus.</title>
        <authorList>
            <person name="Ropars J."/>
            <person name="Sedzielewska K."/>
            <person name="Noel J."/>
            <person name="Charron P."/>
            <person name="Farinelli L."/>
            <person name="Marton T."/>
            <person name="Kruger M."/>
            <person name="Pelin A."/>
            <person name="Brachmann A."/>
            <person name="Corradi N."/>
        </authorList>
    </citation>
    <scope>NUCLEOTIDE SEQUENCE [LARGE SCALE GENOMIC DNA]</scope>
    <source>
        <strain evidence="1 2">C2</strain>
    </source>
</reference>
<evidence type="ECO:0000313" key="2">
    <source>
        <dbReference type="Proteomes" id="UP000233469"/>
    </source>
</evidence>
<evidence type="ECO:0000313" key="1">
    <source>
        <dbReference type="EMBL" id="PKK56596.1"/>
    </source>
</evidence>
<gene>
    <name evidence="1" type="ORF">RhiirC2_799681</name>
</gene>
<proteinExistence type="predicted"/>
<accession>A0A2N1M4L5</accession>
<dbReference type="Proteomes" id="UP000233469">
    <property type="component" value="Unassembled WGS sequence"/>
</dbReference>
<dbReference type="EMBL" id="LLXL01005393">
    <property type="protein sequence ID" value="PKK56596.1"/>
    <property type="molecule type" value="Genomic_DNA"/>
</dbReference>
<protein>
    <submittedName>
        <fullName evidence="1">Uncharacterized protein</fullName>
    </submittedName>
</protein>
<sequence length="82" mass="9632">MFSQSQILKEINISDFLSKTLNGDSFLIKDFILLYNIYTSIGKGNSRDFLLVYLLITSKLQEIYNTFKELIDFTAEKLIYNY</sequence>
<reference evidence="1 2" key="2">
    <citation type="submission" date="2017-10" db="EMBL/GenBank/DDBJ databases">
        <title>Extensive intraspecific genome diversity in a model arbuscular mycorrhizal fungus.</title>
        <authorList>
            <person name="Chen E.C.H."/>
            <person name="Morin E."/>
            <person name="Baudet D."/>
            <person name="Noel J."/>
            <person name="Ndikumana S."/>
            <person name="Charron P."/>
            <person name="St-Onge C."/>
            <person name="Giorgi J."/>
            <person name="Grigoriev I.V."/>
            <person name="Roux C."/>
            <person name="Martin F.M."/>
            <person name="Corradi N."/>
        </authorList>
    </citation>
    <scope>NUCLEOTIDE SEQUENCE [LARGE SCALE GENOMIC DNA]</scope>
    <source>
        <strain evidence="1 2">C2</strain>
    </source>
</reference>
<organism evidence="1 2">
    <name type="scientific">Rhizophagus irregularis</name>
    <dbReference type="NCBI Taxonomy" id="588596"/>
    <lineage>
        <taxon>Eukaryota</taxon>
        <taxon>Fungi</taxon>
        <taxon>Fungi incertae sedis</taxon>
        <taxon>Mucoromycota</taxon>
        <taxon>Glomeromycotina</taxon>
        <taxon>Glomeromycetes</taxon>
        <taxon>Glomerales</taxon>
        <taxon>Glomeraceae</taxon>
        <taxon>Rhizophagus</taxon>
    </lineage>
</organism>
<comment type="caution">
    <text evidence="1">The sequence shown here is derived from an EMBL/GenBank/DDBJ whole genome shotgun (WGS) entry which is preliminary data.</text>
</comment>
<dbReference type="AlphaFoldDB" id="A0A2N1M4L5"/>